<dbReference type="GO" id="GO:0016491">
    <property type="term" value="F:oxidoreductase activity"/>
    <property type="evidence" value="ECO:0007669"/>
    <property type="project" value="UniProtKB-KW"/>
</dbReference>
<dbReference type="PROSITE" id="PS51085">
    <property type="entry name" value="2FE2S_FER_2"/>
    <property type="match status" value="1"/>
</dbReference>
<keyword evidence="2" id="KW-0408">Iron</keyword>
<dbReference type="InterPro" id="IPR001041">
    <property type="entry name" value="2Fe-2S_ferredoxin-type"/>
</dbReference>
<comment type="cofactor">
    <cofactor evidence="3">
        <name>[2Fe-2S] cluster</name>
        <dbReference type="ChEBI" id="CHEBI:190135"/>
    </cofactor>
</comment>
<dbReference type="SUPFAM" id="SSF63380">
    <property type="entry name" value="Riboflavin synthase domain-like"/>
    <property type="match status" value="1"/>
</dbReference>
<gene>
    <name evidence="6" type="primary">ascD_3</name>
    <name evidence="6" type="ORF">PIGHUM_01696</name>
</gene>
<dbReference type="PRINTS" id="PR00371">
    <property type="entry name" value="FPNCR"/>
</dbReference>
<evidence type="ECO:0000313" key="7">
    <source>
        <dbReference type="Proteomes" id="UP000277294"/>
    </source>
</evidence>
<dbReference type="SUPFAM" id="SSF54292">
    <property type="entry name" value="2Fe-2S ferredoxin-like"/>
    <property type="match status" value="1"/>
</dbReference>
<dbReference type="Gene3D" id="2.40.30.10">
    <property type="entry name" value="Translation factors"/>
    <property type="match status" value="1"/>
</dbReference>
<dbReference type="Proteomes" id="UP000277294">
    <property type="component" value="Unassembled WGS sequence"/>
</dbReference>
<dbReference type="EMBL" id="UWPJ01000015">
    <property type="protein sequence ID" value="VCU69633.1"/>
    <property type="molecule type" value="Genomic_DNA"/>
</dbReference>
<dbReference type="PROSITE" id="PS51384">
    <property type="entry name" value="FAD_FR"/>
    <property type="match status" value="1"/>
</dbReference>
<comment type="cofactor">
    <cofactor evidence="1">
        <name>FAD</name>
        <dbReference type="ChEBI" id="CHEBI:57692"/>
    </cofactor>
</comment>
<feature type="domain" description="FAD-binding FR-type" evidence="5">
    <location>
        <begin position="115"/>
        <end position="217"/>
    </location>
</feature>
<dbReference type="SUPFAM" id="SSF52343">
    <property type="entry name" value="Ferredoxin reductase-like, C-terminal NADP-linked domain"/>
    <property type="match status" value="1"/>
</dbReference>
<dbReference type="InterPro" id="IPR017938">
    <property type="entry name" value="Riboflavin_synthase-like_b-brl"/>
</dbReference>
<dbReference type="InterPro" id="IPR001709">
    <property type="entry name" value="Flavoprot_Pyr_Nucl_cyt_Rdtase"/>
</dbReference>
<dbReference type="InterPro" id="IPR001433">
    <property type="entry name" value="OxRdtase_FAD/NAD-bd"/>
</dbReference>
<proteinExistence type="predicted"/>
<dbReference type="Pfam" id="PF00175">
    <property type="entry name" value="NAD_binding_1"/>
    <property type="match status" value="1"/>
</dbReference>
<dbReference type="Pfam" id="PF00970">
    <property type="entry name" value="FAD_binding_6"/>
    <property type="match status" value="1"/>
</dbReference>
<evidence type="ECO:0000313" key="6">
    <source>
        <dbReference type="EMBL" id="VCU69633.1"/>
    </source>
</evidence>
<organism evidence="6 7">
    <name type="scientific">Pigmentiphaga humi</name>
    <dbReference type="NCBI Taxonomy" id="2478468"/>
    <lineage>
        <taxon>Bacteria</taxon>
        <taxon>Pseudomonadati</taxon>
        <taxon>Pseudomonadota</taxon>
        <taxon>Betaproteobacteria</taxon>
        <taxon>Burkholderiales</taxon>
        <taxon>Alcaligenaceae</taxon>
        <taxon>Pigmentiphaga</taxon>
    </lineage>
</organism>
<keyword evidence="2" id="KW-0001">2Fe-2S</keyword>
<dbReference type="Gene3D" id="3.40.50.80">
    <property type="entry name" value="Nucleotide-binding domain of ferredoxin-NADP reductase (FNR) module"/>
    <property type="match status" value="1"/>
</dbReference>
<evidence type="ECO:0000256" key="1">
    <source>
        <dbReference type="ARBA" id="ARBA00001974"/>
    </source>
</evidence>
<keyword evidence="2" id="KW-0411">Iron-sulfur</keyword>
<dbReference type="GO" id="GO:0051537">
    <property type="term" value="F:2 iron, 2 sulfur cluster binding"/>
    <property type="evidence" value="ECO:0007669"/>
    <property type="project" value="UniProtKB-KW"/>
</dbReference>
<reference evidence="6 7" key="1">
    <citation type="submission" date="2018-10" db="EMBL/GenBank/DDBJ databases">
        <authorList>
            <person name="Criscuolo A."/>
        </authorList>
    </citation>
    <scope>NUCLEOTIDE SEQUENCE [LARGE SCALE GENOMIC DNA]</scope>
    <source>
        <strain evidence="6">DnA1</strain>
    </source>
</reference>
<dbReference type="AlphaFoldDB" id="A0A3P4B000"/>
<name>A0A3P4B000_9BURK</name>
<evidence type="ECO:0000256" key="3">
    <source>
        <dbReference type="ARBA" id="ARBA00034078"/>
    </source>
</evidence>
<dbReference type="InterPro" id="IPR012675">
    <property type="entry name" value="Beta-grasp_dom_sf"/>
</dbReference>
<dbReference type="PRINTS" id="PR00410">
    <property type="entry name" value="PHEHYDRXLASE"/>
</dbReference>
<dbReference type="PANTHER" id="PTHR47354:SF5">
    <property type="entry name" value="PROTEIN RFBI"/>
    <property type="match status" value="1"/>
</dbReference>
<keyword evidence="7" id="KW-1185">Reference proteome</keyword>
<protein>
    <submittedName>
        <fullName evidence="6">CDP-6-deoxy-L-threo-D-glycero-4-hexulose-3-dehydrase reductase</fullName>
        <ecNumber evidence="6">1.17.1.-</ecNumber>
    </submittedName>
</protein>
<dbReference type="InterPro" id="IPR008333">
    <property type="entry name" value="Cbr1-like_FAD-bd_dom"/>
</dbReference>
<keyword evidence="6" id="KW-0560">Oxidoreductase</keyword>
<evidence type="ECO:0000256" key="2">
    <source>
        <dbReference type="ARBA" id="ARBA00022714"/>
    </source>
</evidence>
<dbReference type="CDD" id="cd06189">
    <property type="entry name" value="flavin_oxioreductase"/>
    <property type="match status" value="1"/>
</dbReference>
<dbReference type="InterPro" id="IPR036010">
    <property type="entry name" value="2Fe-2S_ferredoxin-like_sf"/>
</dbReference>
<keyword evidence="2" id="KW-0479">Metal-binding</keyword>
<feature type="domain" description="2Fe-2S ferredoxin-type" evidence="4">
    <location>
        <begin position="18"/>
        <end position="108"/>
    </location>
</feature>
<dbReference type="Gene3D" id="3.10.20.30">
    <property type="match status" value="1"/>
</dbReference>
<sequence length="351" mass="38983">MNERAGPSTGAKPRHMAYTITLQPSGRTYSCSADTPVLKAGLDAGLFLPYSCRSGVCRTCRGTVVAGDVDFGDVHPNYLSEQDRREGRALLCKATPRSDLVVQVDELDPAQAIRSRFMPARVLKMEKAADDVMIVTLGLPMNEPMLFRAGQYLDILRPDGSRRSYSMANIPHNEGVRQVELHIRLTPGGQFTEHVFNTMKLREIHKLEMPLGSFFLREDSRKPIVMVASGTGFAPIKSVIEYALQRGVQRPITLYWGGRRRADLYMHELAQSWAAQHPNVRYVPVLSEPGPDCAWQGRTGFVHHAAMEDFPDMSGHQVYACGAPIVVDSARRDFSAACGLPVEEFFADAFI</sequence>
<evidence type="ECO:0000259" key="5">
    <source>
        <dbReference type="PROSITE" id="PS51384"/>
    </source>
</evidence>
<evidence type="ECO:0000259" key="4">
    <source>
        <dbReference type="PROSITE" id="PS51085"/>
    </source>
</evidence>
<dbReference type="InterPro" id="IPR050415">
    <property type="entry name" value="MRET"/>
</dbReference>
<accession>A0A3P4B000</accession>
<dbReference type="CDD" id="cd00207">
    <property type="entry name" value="fer2"/>
    <property type="match status" value="1"/>
</dbReference>
<dbReference type="InterPro" id="IPR039261">
    <property type="entry name" value="FNR_nucleotide-bd"/>
</dbReference>
<dbReference type="Pfam" id="PF00111">
    <property type="entry name" value="Fer2"/>
    <property type="match status" value="1"/>
</dbReference>
<dbReference type="PANTHER" id="PTHR47354">
    <property type="entry name" value="NADH OXIDOREDUCTASE HCR"/>
    <property type="match status" value="1"/>
</dbReference>
<dbReference type="EC" id="1.17.1.-" evidence="6"/>
<dbReference type="InterPro" id="IPR017927">
    <property type="entry name" value="FAD-bd_FR_type"/>
</dbReference>